<comment type="caution">
    <text evidence="2">The sequence shown here is derived from an EMBL/GenBank/DDBJ whole genome shotgun (WGS) entry which is preliminary data.</text>
</comment>
<dbReference type="STRING" id="1089455.MOPEL_073_00270"/>
<dbReference type="InterPro" id="IPR019933">
    <property type="entry name" value="DivIVA_domain"/>
</dbReference>
<evidence type="ECO:0000313" key="3">
    <source>
        <dbReference type="Proteomes" id="UP000004367"/>
    </source>
</evidence>
<reference evidence="2 3" key="1">
    <citation type="submission" date="2012-02" db="EMBL/GenBank/DDBJ databases">
        <title>Whole genome shotgun sequence of Mobilicoccus pelagius NBRC 104925.</title>
        <authorList>
            <person name="Yoshida Y."/>
            <person name="Hosoyama A."/>
            <person name="Tsuchikane K."/>
            <person name="Katsumata H."/>
            <person name="Yamazaki S."/>
            <person name="Fujita N."/>
        </authorList>
    </citation>
    <scope>NUCLEOTIDE SEQUENCE [LARGE SCALE GENOMIC DNA]</scope>
    <source>
        <strain evidence="2 3">NBRC 104925</strain>
    </source>
</reference>
<accession>H5URM9</accession>
<name>H5URM9_9MICO</name>
<organism evidence="2 3">
    <name type="scientific">Mobilicoccus pelagius NBRC 104925</name>
    <dbReference type="NCBI Taxonomy" id="1089455"/>
    <lineage>
        <taxon>Bacteria</taxon>
        <taxon>Bacillati</taxon>
        <taxon>Actinomycetota</taxon>
        <taxon>Actinomycetes</taxon>
        <taxon>Micrococcales</taxon>
        <taxon>Dermatophilaceae</taxon>
        <taxon>Mobilicoccus</taxon>
    </lineage>
</organism>
<evidence type="ECO:0000313" key="2">
    <source>
        <dbReference type="EMBL" id="GAB48387.1"/>
    </source>
</evidence>
<feature type="region of interest" description="Disordered" evidence="1">
    <location>
        <begin position="131"/>
        <end position="154"/>
    </location>
</feature>
<dbReference type="Proteomes" id="UP000004367">
    <property type="component" value="Unassembled WGS sequence"/>
</dbReference>
<evidence type="ECO:0008006" key="4">
    <source>
        <dbReference type="Google" id="ProtNLM"/>
    </source>
</evidence>
<dbReference type="Gene3D" id="6.10.250.660">
    <property type="match status" value="1"/>
</dbReference>
<dbReference type="AlphaFoldDB" id="H5URM9"/>
<dbReference type="EMBL" id="BAFE01000052">
    <property type="protein sequence ID" value="GAB48387.1"/>
    <property type="molecule type" value="Genomic_DNA"/>
</dbReference>
<dbReference type="eggNOG" id="ENOG5033AAR">
    <property type="taxonomic scope" value="Bacteria"/>
</dbReference>
<sequence>MIVLIASAALLVVGLAAALAFGAAGRVSVFASEPVATAGGVPLPPGEVRSDDLSLVRFDTAFRGYRMDQVDAVIDRLQARLAELEDDLAAPVPVGGYAGPFVGTTDHREDSVEEGAGATVALFPVVRRHAHEDHGDLGRAPGTGEGDAPRPREV</sequence>
<dbReference type="RefSeq" id="WP_009482285.1">
    <property type="nucleotide sequence ID" value="NZ_BAFE01000052.1"/>
</dbReference>
<protein>
    <recommendedName>
        <fullName evidence="4">DivIVA domain-containing protein</fullName>
    </recommendedName>
</protein>
<evidence type="ECO:0000256" key="1">
    <source>
        <dbReference type="SAM" id="MobiDB-lite"/>
    </source>
</evidence>
<proteinExistence type="predicted"/>
<dbReference type="NCBIfam" id="TIGR03544">
    <property type="entry name" value="DivI1A_domain"/>
    <property type="match status" value="1"/>
</dbReference>
<gene>
    <name evidence="2" type="ORF">MOPEL_073_00270</name>
</gene>
<keyword evidence="3" id="KW-1185">Reference proteome</keyword>